<evidence type="ECO:0000256" key="2">
    <source>
        <dbReference type="ARBA" id="ARBA00046328"/>
    </source>
</evidence>
<gene>
    <name evidence="5" type="ORF">Ocin01_01176</name>
</gene>
<feature type="domain" description="SAP" evidence="4">
    <location>
        <begin position="6"/>
        <end position="40"/>
    </location>
</feature>
<proteinExistence type="inferred from homology"/>
<reference evidence="5 6" key="1">
    <citation type="journal article" date="2016" name="Genome Biol. Evol.">
        <title>Gene Family Evolution Reflects Adaptation to Soil Environmental Stressors in the Genome of the Collembolan Orchesella cincta.</title>
        <authorList>
            <person name="Faddeeva-Vakhrusheva A."/>
            <person name="Derks M.F."/>
            <person name="Anvar S.Y."/>
            <person name="Agamennone V."/>
            <person name="Suring W."/>
            <person name="Smit S."/>
            <person name="van Straalen N.M."/>
            <person name="Roelofs D."/>
        </authorList>
    </citation>
    <scope>NUCLEOTIDE SEQUENCE [LARGE SCALE GENOMIC DNA]</scope>
    <source>
        <tissue evidence="5">Mixed pool</tissue>
    </source>
</reference>
<dbReference type="OMA" id="MDIDSMT"/>
<name>A0A1D2NJP6_ORCCI</name>
<dbReference type="PROSITE" id="PS50800">
    <property type="entry name" value="SAP"/>
    <property type="match status" value="1"/>
</dbReference>
<dbReference type="OrthoDB" id="5837849at2759"/>
<protein>
    <submittedName>
        <fullName evidence="5">SAP domain-containing ribonucleoprotein</fullName>
    </submittedName>
</protein>
<feature type="non-terminal residue" evidence="5">
    <location>
        <position position="1"/>
    </location>
</feature>
<feature type="region of interest" description="Disordered" evidence="3">
    <location>
        <begin position="253"/>
        <end position="298"/>
    </location>
</feature>
<evidence type="ECO:0000256" key="3">
    <source>
        <dbReference type="SAM" id="MobiDB-lite"/>
    </source>
</evidence>
<dbReference type="InterPro" id="IPR003034">
    <property type="entry name" value="SAP_dom"/>
</dbReference>
<dbReference type="GO" id="GO:0005634">
    <property type="term" value="C:nucleus"/>
    <property type="evidence" value="ECO:0007669"/>
    <property type="project" value="TreeGrafter"/>
</dbReference>
<evidence type="ECO:0000313" key="5">
    <source>
        <dbReference type="EMBL" id="ODN05474.1"/>
    </source>
</evidence>
<evidence type="ECO:0000313" key="6">
    <source>
        <dbReference type="Proteomes" id="UP000094527"/>
    </source>
</evidence>
<dbReference type="SMART" id="SM00513">
    <property type="entry name" value="SAP"/>
    <property type="match status" value="1"/>
</dbReference>
<dbReference type="InterPro" id="IPR052240">
    <property type="entry name" value="SAP_domain_ribonucleoprotein"/>
</dbReference>
<dbReference type="Gene3D" id="1.10.720.30">
    <property type="entry name" value="SAP domain"/>
    <property type="match status" value="1"/>
</dbReference>
<feature type="compositionally biased region" description="Polar residues" evidence="3">
    <location>
        <begin position="80"/>
        <end position="96"/>
    </location>
</feature>
<comment type="similarity">
    <text evidence="2">Belongs to the SAP domain-containing ribonucleoprotein family.</text>
</comment>
<dbReference type="InterPro" id="IPR036361">
    <property type="entry name" value="SAP_dom_sf"/>
</dbReference>
<keyword evidence="5" id="KW-0687">Ribonucleoprotein</keyword>
<dbReference type="GO" id="GO:0016973">
    <property type="term" value="P:poly(A)+ mRNA export from nucleus"/>
    <property type="evidence" value="ECO:0007669"/>
    <property type="project" value="TreeGrafter"/>
</dbReference>
<sequence>SCFGHLNPISLADLKRELRARNLPITGTKQILVDRLLVAMSAEKSANDDTNIDDLLDEDSMLGEEESDGEADDSVAADLTISSPTAIVPPTSLTSPKKSETLKRPTPSSPLKNDQNGTSAQDDAPPTKKKIILNRQPVPEAAPQILPIATAESVAASKATTENKPPTEGGEKAVIKISEATPAEVTEKLKLREAKFGVAAADNKTPDVKVAGTAEVSEKLKKRAERFGVTAGGGVAASGKVQLTTEDEVKLAKRRERFGVPSDTKKDEQKEKRAARFGINESKPAESKPEGDEKKKLRAARFAAAL</sequence>
<dbReference type="EMBL" id="LJIJ01000022">
    <property type="protein sequence ID" value="ODN05474.1"/>
    <property type="molecule type" value="Genomic_DNA"/>
</dbReference>
<dbReference type="GO" id="GO:1990904">
    <property type="term" value="C:ribonucleoprotein complex"/>
    <property type="evidence" value="ECO:0007669"/>
    <property type="project" value="UniProtKB-KW"/>
</dbReference>
<feature type="compositionally biased region" description="Polar residues" evidence="3">
    <location>
        <begin position="109"/>
        <end position="121"/>
    </location>
</feature>
<feature type="compositionally biased region" description="Basic and acidic residues" evidence="3">
    <location>
        <begin position="263"/>
        <end position="274"/>
    </location>
</feature>
<evidence type="ECO:0000256" key="1">
    <source>
        <dbReference type="ARBA" id="ARBA00022553"/>
    </source>
</evidence>
<accession>A0A1D2NJP6</accession>
<dbReference type="STRING" id="48709.A0A1D2NJP6"/>
<organism evidence="5 6">
    <name type="scientific">Orchesella cincta</name>
    <name type="common">Springtail</name>
    <name type="synonym">Podura cincta</name>
    <dbReference type="NCBI Taxonomy" id="48709"/>
    <lineage>
        <taxon>Eukaryota</taxon>
        <taxon>Metazoa</taxon>
        <taxon>Ecdysozoa</taxon>
        <taxon>Arthropoda</taxon>
        <taxon>Hexapoda</taxon>
        <taxon>Collembola</taxon>
        <taxon>Entomobryomorpha</taxon>
        <taxon>Entomobryoidea</taxon>
        <taxon>Orchesellidae</taxon>
        <taxon>Orchesellinae</taxon>
        <taxon>Orchesella</taxon>
    </lineage>
</organism>
<dbReference type="Proteomes" id="UP000094527">
    <property type="component" value="Unassembled WGS sequence"/>
</dbReference>
<dbReference type="PANTHER" id="PTHR46551">
    <property type="entry name" value="SAP DOMAIN-CONTAINING RIBONUCLEOPROTEIN"/>
    <property type="match status" value="1"/>
</dbReference>
<dbReference type="Pfam" id="PF02037">
    <property type="entry name" value="SAP"/>
    <property type="match status" value="1"/>
</dbReference>
<dbReference type="PANTHER" id="PTHR46551:SF1">
    <property type="entry name" value="SAP DOMAIN-CONTAINING RIBONUCLEOPROTEIN"/>
    <property type="match status" value="1"/>
</dbReference>
<dbReference type="AlphaFoldDB" id="A0A1D2NJP6"/>
<dbReference type="SUPFAM" id="SSF68906">
    <property type="entry name" value="SAP domain"/>
    <property type="match status" value="1"/>
</dbReference>
<evidence type="ECO:0000259" key="4">
    <source>
        <dbReference type="PROSITE" id="PS50800"/>
    </source>
</evidence>
<keyword evidence="6" id="KW-1185">Reference proteome</keyword>
<keyword evidence="1" id="KW-0597">Phosphoprotein</keyword>
<feature type="compositionally biased region" description="Basic and acidic residues" evidence="3">
    <location>
        <begin position="283"/>
        <end position="295"/>
    </location>
</feature>
<feature type="compositionally biased region" description="Acidic residues" evidence="3">
    <location>
        <begin position="62"/>
        <end position="75"/>
    </location>
</feature>
<feature type="region of interest" description="Disordered" evidence="3">
    <location>
        <begin position="62"/>
        <end position="128"/>
    </location>
</feature>
<comment type="caution">
    <text evidence="5">The sequence shown here is derived from an EMBL/GenBank/DDBJ whole genome shotgun (WGS) entry which is preliminary data.</text>
</comment>